<accession>A0A918LBV0</accession>
<organism evidence="1 2">
    <name type="scientific">Actinokineospora fastidiosa</name>
    <dbReference type="NCBI Taxonomy" id="1816"/>
    <lineage>
        <taxon>Bacteria</taxon>
        <taxon>Bacillati</taxon>
        <taxon>Actinomycetota</taxon>
        <taxon>Actinomycetes</taxon>
        <taxon>Pseudonocardiales</taxon>
        <taxon>Pseudonocardiaceae</taxon>
        <taxon>Actinokineospora</taxon>
    </lineage>
</organism>
<proteinExistence type="predicted"/>
<dbReference type="Proteomes" id="UP000660680">
    <property type="component" value="Unassembled WGS sequence"/>
</dbReference>
<dbReference type="AlphaFoldDB" id="A0A918LBV0"/>
<evidence type="ECO:0000313" key="1">
    <source>
        <dbReference type="EMBL" id="GGS28294.1"/>
    </source>
</evidence>
<reference evidence="1" key="1">
    <citation type="journal article" date="2014" name="Int. J. Syst. Evol. Microbiol.">
        <title>Complete genome sequence of Corynebacterium casei LMG S-19264T (=DSM 44701T), isolated from a smear-ripened cheese.</title>
        <authorList>
            <consortium name="US DOE Joint Genome Institute (JGI-PGF)"/>
            <person name="Walter F."/>
            <person name="Albersmeier A."/>
            <person name="Kalinowski J."/>
            <person name="Ruckert C."/>
        </authorList>
    </citation>
    <scope>NUCLEOTIDE SEQUENCE</scope>
    <source>
        <strain evidence="1">JCM 3276</strain>
    </source>
</reference>
<name>A0A918LBV0_9PSEU</name>
<reference evidence="1" key="2">
    <citation type="submission" date="2020-09" db="EMBL/GenBank/DDBJ databases">
        <authorList>
            <person name="Sun Q."/>
            <person name="Ohkuma M."/>
        </authorList>
    </citation>
    <scope>NUCLEOTIDE SEQUENCE</scope>
    <source>
        <strain evidence="1">JCM 3276</strain>
    </source>
</reference>
<sequence>MRDHRAMTDPDPPSILYVDSTAKYRRLEGWGINLVNKMSVRLRDALDIGECRSMATGAPMYIPEGPHFVYDDAPRLFLGRRGRGPLYVAWDTNLLLDYFQFGSRLWRGDPLPETVDENYSSELEGLQLVLTLWIMRDIRFVILPQTISDAKKELSEERRLNRINAFEEFVSALRLVGSGLPADDTPSRDGILSLPDKELQRALQGVPSGYDRRLVEAAVRGGATVFLNRDAKVLRNRDAFRPFGLLIASSLDLLEELVGCGSFHCMLAPQYAQWPMMDQQRVGHLIRALPEFGRGESLGKGI</sequence>
<keyword evidence="2" id="KW-1185">Reference proteome</keyword>
<evidence type="ECO:0000313" key="2">
    <source>
        <dbReference type="Proteomes" id="UP000660680"/>
    </source>
</evidence>
<dbReference type="EMBL" id="BMRB01000002">
    <property type="protein sequence ID" value="GGS28294.1"/>
    <property type="molecule type" value="Genomic_DNA"/>
</dbReference>
<comment type="caution">
    <text evidence="1">The sequence shown here is derived from an EMBL/GenBank/DDBJ whole genome shotgun (WGS) entry which is preliminary data.</text>
</comment>
<protein>
    <submittedName>
        <fullName evidence="1">Uncharacterized protein</fullName>
    </submittedName>
</protein>
<gene>
    <name evidence="1" type="ORF">GCM10010171_21590</name>
</gene>